<comment type="caution">
    <text evidence="1">The sequence shown here is derived from an EMBL/GenBank/DDBJ whole genome shotgun (WGS) entry which is preliminary data.</text>
</comment>
<reference evidence="1" key="1">
    <citation type="submission" date="2022-06" db="EMBL/GenBank/DDBJ databases">
        <title>Fusarium solani species complex genomes reveal bases of compartmentalisation and animal pathogenesis.</title>
        <authorList>
            <person name="Tsai I.J."/>
        </authorList>
    </citation>
    <scope>NUCLEOTIDE SEQUENCE</scope>
    <source>
        <strain evidence="1">Fu6.1</strain>
    </source>
</reference>
<evidence type="ECO:0000313" key="1">
    <source>
        <dbReference type="EMBL" id="KAI8676074.1"/>
    </source>
</evidence>
<evidence type="ECO:0000313" key="2">
    <source>
        <dbReference type="Proteomes" id="UP001065298"/>
    </source>
</evidence>
<proteinExistence type="predicted"/>
<keyword evidence="2" id="KW-1185">Reference proteome</keyword>
<name>A0ACC0R859_9HYPO</name>
<dbReference type="Proteomes" id="UP001065298">
    <property type="component" value="Chromosome 3"/>
</dbReference>
<gene>
    <name evidence="1" type="ORF">NCS57_00510900</name>
</gene>
<organism evidence="1 2">
    <name type="scientific">Fusarium keratoplasticum</name>
    <dbReference type="NCBI Taxonomy" id="1328300"/>
    <lineage>
        <taxon>Eukaryota</taxon>
        <taxon>Fungi</taxon>
        <taxon>Dikarya</taxon>
        <taxon>Ascomycota</taxon>
        <taxon>Pezizomycotina</taxon>
        <taxon>Sordariomycetes</taxon>
        <taxon>Hypocreomycetidae</taxon>
        <taxon>Hypocreales</taxon>
        <taxon>Nectriaceae</taxon>
        <taxon>Fusarium</taxon>
        <taxon>Fusarium solani species complex</taxon>
    </lineage>
</organism>
<dbReference type="EMBL" id="CM046505">
    <property type="protein sequence ID" value="KAI8676074.1"/>
    <property type="molecule type" value="Genomic_DNA"/>
</dbReference>
<accession>A0ACC0R859</accession>
<sequence>MQSTFPILSLPFRTDNSAPCPFDAQMCFPGPGESISFDTGLLDSHKHLGINARKKDRVQYRWKAACAPLKLNETMFNVTEEGGTNTTTKYAEFSLGPNENNAFTFSWRFRDPENRIGYQVQTASSSRGFRDAGNLSWVPIPPLWRPDADITLVFITPNTIAYSTMVNDTVFQANGTVKPILESEYGKLYLPDYNARFIACADQHEFCNPTNGLCSGLDGILGSVTGPFSTMSTTKQLATVSRISHNAEFYTMERSLKELGSNGLIANSLIGNTMLVSPGLPDDQWQLETRRWFETGLAKLQANTKNFANLPYSDRDSIAYKFIPAGNLTNATDLNSELHKLCSQQRIRSNGQVQNFNVASLAILMGVSLIAVFVSELLAPWGMERFCQAAYKEWEADGLLGVWKRYIDPQQQRRWVKGKHEVYVIMEDSPEEVQLVSRSSK</sequence>
<protein>
    <submittedName>
        <fullName evidence="1">Uncharacterized protein</fullName>
    </submittedName>
</protein>